<name>A0AAX4IEV9_9PEZI</name>
<dbReference type="AlphaFoldDB" id="A0AAX4IEV9"/>
<dbReference type="Proteomes" id="UP001322277">
    <property type="component" value="Chromosome 4"/>
</dbReference>
<dbReference type="GeneID" id="87943406"/>
<evidence type="ECO:0000256" key="1">
    <source>
        <dbReference type="SAM" id="MobiDB-lite"/>
    </source>
</evidence>
<organism evidence="2 3">
    <name type="scientific">Colletotrichum destructivum</name>
    <dbReference type="NCBI Taxonomy" id="34406"/>
    <lineage>
        <taxon>Eukaryota</taxon>
        <taxon>Fungi</taxon>
        <taxon>Dikarya</taxon>
        <taxon>Ascomycota</taxon>
        <taxon>Pezizomycotina</taxon>
        <taxon>Sordariomycetes</taxon>
        <taxon>Hypocreomycetidae</taxon>
        <taxon>Glomerellales</taxon>
        <taxon>Glomerellaceae</taxon>
        <taxon>Colletotrichum</taxon>
        <taxon>Colletotrichum destructivum species complex</taxon>
    </lineage>
</organism>
<feature type="region of interest" description="Disordered" evidence="1">
    <location>
        <begin position="79"/>
        <end position="103"/>
    </location>
</feature>
<reference evidence="3" key="1">
    <citation type="journal article" date="2023" name="bioRxiv">
        <title>Complete genome of the Medicago anthracnose fungus, Colletotrichum destructivum, reveals a mini-chromosome-like region within a core chromosome.</title>
        <authorList>
            <person name="Lapalu N."/>
            <person name="Simon A."/>
            <person name="Lu A."/>
            <person name="Plaumann P.-L."/>
            <person name="Amselem J."/>
            <person name="Pigne S."/>
            <person name="Auger A."/>
            <person name="Koch C."/>
            <person name="Dallery J.-F."/>
            <person name="O'Connell R.J."/>
        </authorList>
    </citation>
    <scope>NUCLEOTIDE SEQUENCE [LARGE SCALE GENOMIC DNA]</scope>
    <source>
        <strain evidence="3">CBS 520.97</strain>
    </source>
</reference>
<evidence type="ECO:0000313" key="2">
    <source>
        <dbReference type="EMBL" id="WQF81889.1"/>
    </source>
</evidence>
<dbReference type="EMBL" id="CP137308">
    <property type="protein sequence ID" value="WQF81889.1"/>
    <property type="molecule type" value="Genomic_DNA"/>
</dbReference>
<accession>A0AAX4IEV9</accession>
<gene>
    <name evidence="2" type="ORF">CDEST_06903</name>
</gene>
<protein>
    <submittedName>
        <fullName evidence="2">Uncharacterized protein</fullName>
    </submittedName>
</protein>
<proteinExistence type="predicted"/>
<keyword evidence="3" id="KW-1185">Reference proteome</keyword>
<evidence type="ECO:0000313" key="3">
    <source>
        <dbReference type="Proteomes" id="UP001322277"/>
    </source>
</evidence>
<dbReference type="KEGG" id="cdet:87943406"/>
<dbReference type="RefSeq" id="XP_062779113.1">
    <property type="nucleotide sequence ID" value="XM_062923062.1"/>
</dbReference>
<sequence>MQKRAQCQSTCEPELGEPVSRVLKPLRRTIFSDTHTRQYTQHTNRIKASRLKIRIKATGQETSLFLPCWLRWPCTASATRSTAPMGTWPATEKSKSSEAVPPLPSVRMAGWLDAARFGSVSRYGS</sequence>